<proteinExistence type="predicted"/>
<organism evidence="2 3">
    <name type="scientific">Rotaria magnacalcarata</name>
    <dbReference type="NCBI Taxonomy" id="392030"/>
    <lineage>
        <taxon>Eukaryota</taxon>
        <taxon>Metazoa</taxon>
        <taxon>Spiralia</taxon>
        <taxon>Gnathifera</taxon>
        <taxon>Rotifera</taxon>
        <taxon>Eurotatoria</taxon>
        <taxon>Bdelloidea</taxon>
        <taxon>Philodinida</taxon>
        <taxon>Philodinidae</taxon>
        <taxon>Rotaria</taxon>
    </lineage>
</organism>
<dbReference type="EMBL" id="CAJOBH010133042">
    <property type="protein sequence ID" value="CAF4767681.1"/>
    <property type="molecule type" value="Genomic_DNA"/>
</dbReference>
<protein>
    <submittedName>
        <fullName evidence="2">Uncharacterized protein</fullName>
    </submittedName>
</protein>
<accession>A0A8S3BHL7</accession>
<dbReference type="AlphaFoldDB" id="A0A8S3BHL7"/>
<dbReference type="EMBL" id="CAJOBJ010144952">
    <property type="protein sequence ID" value="CAF4779778.1"/>
    <property type="molecule type" value="Genomic_DNA"/>
</dbReference>
<evidence type="ECO:0000313" key="1">
    <source>
        <dbReference type="EMBL" id="CAF4767681.1"/>
    </source>
</evidence>
<gene>
    <name evidence="1" type="ORF">BYL167_LOCUS46779</name>
    <name evidence="2" type="ORF">GIL414_LOCUS46290</name>
</gene>
<name>A0A8S3BHL7_9BILA</name>
<comment type="caution">
    <text evidence="2">The sequence shown here is derived from an EMBL/GenBank/DDBJ whole genome shotgun (WGS) entry which is preliminary data.</text>
</comment>
<dbReference type="Proteomes" id="UP000681720">
    <property type="component" value="Unassembled WGS sequence"/>
</dbReference>
<sequence>ADVAALCVGTVGENVVLRRGIVFNGKNNQLLASYCHGQVNTTSTDTCRMGRYGALVNYSQIDPTKTNTSDV</sequence>
<dbReference type="Proteomes" id="UP000681967">
    <property type="component" value="Unassembled WGS sequence"/>
</dbReference>
<evidence type="ECO:0000313" key="2">
    <source>
        <dbReference type="EMBL" id="CAF4779778.1"/>
    </source>
</evidence>
<evidence type="ECO:0000313" key="3">
    <source>
        <dbReference type="Proteomes" id="UP000681720"/>
    </source>
</evidence>
<reference evidence="2" key="1">
    <citation type="submission" date="2021-02" db="EMBL/GenBank/DDBJ databases">
        <authorList>
            <person name="Nowell W R."/>
        </authorList>
    </citation>
    <scope>NUCLEOTIDE SEQUENCE</scope>
</reference>
<feature type="non-terminal residue" evidence="2">
    <location>
        <position position="1"/>
    </location>
</feature>